<evidence type="ECO:0000259" key="2">
    <source>
        <dbReference type="Pfam" id="PF00326"/>
    </source>
</evidence>
<reference evidence="3 4" key="1">
    <citation type="submission" date="2016-10" db="EMBL/GenBank/DDBJ databases">
        <title>The genome of Paramicrosporidium saccamoebae is the missing link in understanding Cryptomycota and Microsporidia evolution.</title>
        <authorList>
            <person name="Quandt C.A."/>
            <person name="Beaudet D."/>
            <person name="Corsaro D."/>
            <person name="Michel R."/>
            <person name="Corradi N."/>
            <person name="James T."/>
        </authorList>
    </citation>
    <scope>NUCLEOTIDE SEQUENCE [LARGE SCALE GENOMIC DNA]</scope>
    <source>
        <strain evidence="3 4">KSL3</strain>
    </source>
</reference>
<evidence type="ECO:0000313" key="4">
    <source>
        <dbReference type="Proteomes" id="UP000240830"/>
    </source>
</evidence>
<dbReference type="PANTHER" id="PTHR12277">
    <property type="entry name" value="ALPHA/BETA HYDROLASE DOMAIN-CONTAINING PROTEIN"/>
    <property type="match status" value="1"/>
</dbReference>
<dbReference type="Proteomes" id="UP000240830">
    <property type="component" value="Unassembled WGS sequence"/>
</dbReference>
<sequence length="359" mass="39838">MELSQWKNVHVVVDQSCHALEVWGVAGVFAPKSSERCMSAQCTPSSRKWCTIKWILLVVAIIVALLVTFLVGLWIYHPKFVYDPTTFPGVPESKLLSDHGPTPITILSSDGTKLRAYWLRHPDADKSKTPLTTLLFMHGNTGNLEASFKSIAGWQRHLPLNALVLSYRGFGYSEGTPLMAGIRMDSQAALEYLQSERSVDPKRIILYGHSLGGAVALHLTAANPRSFQAVVVENTFLSIRKMASHDVPAIAWASFVVTEKWDNEEQLRILAASDSAPHMLFISGAKDNRVPPEHMNQLWANAQAIKKGKKNMVLERLHMPECNHSCYELEGYYEGIVNFLSKTTTSNKAAPLNKALGAK</sequence>
<dbReference type="InterPro" id="IPR001375">
    <property type="entry name" value="Peptidase_S9_cat"/>
</dbReference>
<keyword evidence="1" id="KW-0812">Transmembrane</keyword>
<keyword evidence="1" id="KW-1133">Transmembrane helix</keyword>
<dbReference type="GO" id="GO:0008474">
    <property type="term" value="F:palmitoyl-(protein) hydrolase activity"/>
    <property type="evidence" value="ECO:0007669"/>
    <property type="project" value="TreeGrafter"/>
</dbReference>
<keyword evidence="1" id="KW-0472">Membrane</keyword>
<accession>A0A2H9TQB3</accession>
<organism evidence="3 4">
    <name type="scientific">Paramicrosporidium saccamoebae</name>
    <dbReference type="NCBI Taxonomy" id="1246581"/>
    <lineage>
        <taxon>Eukaryota</taxon>
        <taxon>Fungi</taxon>
        <taxon>Fungi incertae sedis</taxon>
        <taxon>Cryptomycota</taxon>
        <taxon>Cryptomycota incertae sedis</taxon>
        <taxon>Paramicrosporidium</taxon>
    </lineage>
</organism>
<evidence type="ECO:0000313" key="3">
    <source>
        <dbReference type="EMBL" id="PJF19943.1"/>
    </source>
</evidence>
<dbReference type="OrthoDB" id="10249433at2759"/>
<dbReference type="STRING" id="1246581.A0A2H9TQB3"/>
<dbReference type="GO" id="GO:0016020">
    <property type="term" value="C:membrane"/>
    <property type="evidence" value="ECO:0007669"/>
    <property type="project" value="TreeGrafter"/>
</dbReference>
<evidence type="ECO:0000256" key="1">
    <source>
        <dbReference type="SAM" id="Phobius"/>
    </source>
</evidence>
<dbReference type="SUPFAM" id="SSF53474">
    <property type="entry name" value="alpha/beta-Hydrolases"/>
    <property type="match status" value="1"/>
</dbReference>
<dbReference type="GO" id="GO:0008236">
    <property type="term" value="F:serine-type peptidase activity"/>
    <property type="evidence" value="ECO:0007669"/>
    <property type="project" value="InterPro"/>
</dbReference>
<dbReference type="PANTHER" id="PTHR12277:SF81">
    <property type="entry name" value="PROTEIN ABHD13"/>
    <property type="match status" value="1"/>
</dbReference>
<keyword evidence="4" id="KW-1185">Reference proteome</keyword>
<name>A0A2H9TQB3_9FUNG</name>
<comment type="caution">
    <text evidence="3">The sequence shown here is derived from an EMBL/GenBank/DDBJ whole genome shotgun (WGS) entry which is preliminary data.</text>
</comment>
<gene>
    <name evidence="3" type="ORF">PSACC_00242</name>
</gene>
<dbReference type="Pfam" id="PF00326">
    <property type="entry name" value="Peptidase_S9"/>
    <property type="match status" value="1"/>
</dbReference>
<feature type="domain" description="Peptidase S9 prolyl oligopeptidase catalytic" evidence="2">
    <location>
        <begin position="185"/>
        <end position="327"/>
    </location>
</feature>
<dbReference type="Gene3D" id="3.40.50.1820">
    <property type="entry name" value="alpha/beta hydrolase"/>
    <property type="match status" value="1"/>
</dbReference>
<dbReference type="InterPro" id="IPR029058">
    <property type="entry name" value="AB_hydrolase_fold"/>
</dbReference>
<dbReference type="EMBL" id="MTSL01000025">
    <property type="protein sequence ID" value="PJF19943.1"/>
    <property type="molecule type" value="Genomic_DNA"/>
</dbReference>
<feature type="transmembrane region" description="Helical" evidence="1">
    <location>
        <begin position="54"/>
        <end position="76"/>
    </location>
</feature>
<dbReference type="AlphaFoldDB" id="A0A2H9TQB3"/>
<dbReference type="GO" id="GO:0006508">
    <property type="term" value="P:proteolysis"/>
    <property type="evidence" value="ECO:0007669"/>
    <property type="project" value="InterPro"/>
</dbReference>
<proteinExistence type="predicted"/>
<protein>
    <recommendedName>
        <fullName evidence="2">Peptidase S9 prolyl oligopeptidase catalytic domain-containing protein</fullName>
    </recommendedName>
</protein>